<dbReference type="GO" id="GO:0016758">
    <property type="term" value="F:hexosyltransferase activity"/>
    <property type="evidence" value="ECO:0007669"/>
    <property type="project" value="UniProtKB-ARBA"/>
</dbReference>
<gene>
    <name evidence="2" type="ORF">E5672_10755</name>
</gene>
<evidence type="ECO:0000259" key="1">
    <source>
        <dbReference type="Pfam" id="PF00535"/>
    </source>
</evidence>
<comment type="caution">
    <text evidence="2">The sequence shown here is derived from an EMBL/GenBank/DDBJ whole genome shotgun (WGS) entry which is preliminary data.</text>
</comment>
<dbReference type="SUPFAM" id="SSF53448">
    <property type="entry name" value="Nucleotide-diphospho-sugar transferases"/>
    <property type="match status" value="1"/>
</dbReference>
<dbReference type="RefSeq" id="WP_136782200.1">
    <property type="nucleotide sequence ID" value="NZ_SWCO01000005.1"/>
</dbReference>
<dbReference type="InterPro" id="IPR029044">
    <property type="entry name" value="Nucleotide-diphossugar_trans"/>
</dbReference>
<organism evidence="2 3">
    <name type="scientific">Alteromonas portus</name>
    <dbReference type="NCBI Taxonomy" id="2565549"/>
    <lineage>
        <taxon>Bacteria</taxon>
        <taxon>Pseudomonadati</taxon>
        <taxon>Pseudomonadota</taxon>
        <taxon>Gammaproteobacteria</taxon>
        <taxon>Alteromonadales</taxon>
        <taxon>Alteromonadaceae</taxon>
        <taxon>Alteromonas/Salinimonas group</taxon>
        <taxon>Alteromonas</taxon>
    </lineage>
</organism>
<dbReference type="PANTHER" id="PTHR22916">
    <property type="entry name" value="GLYCOSYLTRANSFERASE"/>
    <property type="match status" value="1"/>
</dbReference>
<dbReference type="Gene3D" id="3.90.550.10">
    <property type="entry name" value="Spore Coat Polysaccharide Biosynthesis Protein SpsA, Chain A"/>
    <property type="match status" value="1"/>
</dbReference>
<keyword evidence="3" id="KW-1185">Reference proteome</keyword>
<protein>
    <submittedName>
        <fullName evidence="2">Glycosyltransferase</fullName>
    </submittedName>
</protein>
<feature type="domain" description="Glycosyltransferase 2-like" evidence="1">
    <location>
        <begin position="8"/>
        <end position="128"/>
    </location>
</feature>
<proteinExistence type="predicted"/>
<dbReference type="AlphaFoldDB" id="A0A4U0ZCF6"/>
<dbReference type="EMBL" id="SWCO01000005">
    <property type="protein sequence ID" value="TKB03509.1"/>
    <property type="molecule type" value="Genomic_DNA"/>
</dbReference>
<name>A0A4U0ZCF6_9ALTE</name>
<evidence type="ECO:0000313" key="3">
    <source>
        <dbReference type="Proteomes" id="UP000305471"/>
    </source>
</evidence>
<dbReference type="InterPro" id="IPR001173">
    <property type="entry name" value="Glyco_trans_2-like"/>
</dbReference>
<sequence>MNQNPKVSVVIPVFNDFIRLDQCLDSLANQTYKGEVEIIVADNNSTHCARAVSKKYPFATFITVEKPGSYSARNAALPLCSGNVIAFTDSDCIPDANWIKAGVECLHYENADLVGGNVDVFIEGDNITPSWAEAFELLLAFPQKENAELNRSVTANFFITAEARVKTGFFDEDTYSGADYDFSKRATSLGFKLVFGKDVIVKHPARPSLKLLRKKARRVVGGFYALRNANEAMSKQFSFLTLIKDAVPPFQAITTVSKTRKAKGISFIDGLKAILVAWHNKLYRLIIKLGFLLGFLSQTDR</sequence>
<keyword evidence="2" id="KW-0808">Transferase</keyword>
<reference evidence="2 3" key="1">
    <citation type="submission" date="2019-04" db="EMBL/GenBank/DDBJ databases">
        <title>Alteromonas portus sp. nov., an alginate lyase-excreting marine bacterium.</title>
        <authorList>
            <person name="Huang H."/>
            <person name="Mo K."/>
            <person name="Bao S."/>
        </authorList>
    </citation>
    <scope>NUCLEOTIDE SEQUENCE [LARGE SCALE GENOMIC DNA]</scope>
    <source>
        <strain evidence="2 3">HB161718</strain>
    </source>
</reference>
<dbReference type="Pfam" id="PF00535">
    <property type="entry name" value="Glycos_transf_2"/>
    <property type="match status" value="1"/>
</dbReference>
<evidence type="ECO:0000313" key="2">
    <source>
        <dbReference type="EMBL" id="TKB03509.1"/>
    </source>
</evidence>
<accession>A0A4U0ZCF6</accession>
<dbReference type="OrthoDB" id="9069044at2"/>
<dbReference type="Proteomes" id="UP000305471">
    <property type="component" value="Unassembled WGS sequence"/>
</dbReference>